<name>A0A1G7FT16_9FLAO</name>
<evidence type="ECO:0000313" key="1">
    <source>
        <dbReference type="EMBL" id="SDE79053.1"/>
    </source>
</evidence>
<dbReference type="AlphaFoldDB" id="A0A1G7FT16"/>
<dbReference type="EMBL" id="FNAO01000007">
    <property type="protein sequence ID" value="SDE79053.1"/>
    <property type="molecule type" value="Genomic_DNA"/>
</dbReference>
<protein>
    <submittedName>
        <fullName evidence="1">Uncharacterized protein</fullName>
    </submittedName>
</protein>
<evidence type="ECO:0000313" key="2">
    <source>
        <dbReference type="Proteomes" id="UP000199109"/>
    </source>
</evidence>
<dbReference type="STRING" id="641691.SAMN05421636_107266"/>
<sequence length="110" mass="12626">MIFDSDGTTTVVFQENISLPKFLKNLNDGYPKIKNDHIIVNLFSFSKLTSDDVMEFFQLSDTHRKADKSFVLVTDKVSYDEVPDAITVVPTLQEAHDIIEMEEIERDLDL</sequence>
<reference evidence="1 2" key="1">
    <citation type="submission" date="2016-10" db="EMBL/GenBank/DDBJ databases">
        <authorList>
            <person name="de Groot N.N."/>
        </authorList>
    </citation>
    <scope>NUCLEOTIDE SEQUENCE [LARGE SCALE GENOMIC DNA]</scope>
    <source>
        <strain evidence="1 2">DSM 23421</strain>
    </source>
</reference>
<dbReference type="RefSeq" id="WP_091870802.1">
    <property type="nucleotide sequence ID" value="NZ_FNAO01000007.1"/>
</dbReference>
<gene>
    <name evidence="1" type="ORF">SAMN05421636_107266</name>
</gene>
<accession>A0A1G7FT16</accession>
<proteinExistence type="predicted"/>
<organism evidence="1 2">
    <name type="scientific">Pricia antarctica</name>
    <dbReference type="NCBI Taxonomy" id="641691"/>
    <lineage>
        <taxon>Bacteria</taxon>
        <taxon>Pseudomonadati</taxon>
        <taxon>Bacteroidota</taxon>
        <taxon>Flavobacteriia</taxon>
        <taxon>Flavobacteriales</taxon>
        <taxon>Flavobacteriaceae</taxon>
        <taxon>Pricia</taxon>
    </lineage>
</organism>
<keyword evidence="2" id="KW-1185">Reference proteome</keyword>
<dbReference type="Proteomes" id="UP000199109">
    <property type="component" value="Unassembled WGS sequence"/>
</dbReference>
<dbReference type="OrthoDB" id="1442602at2"/>